<dbReference type="Pfam" id="PF00534">
    <property type="entry name" value="Glycos_transf_1"/>
    <property type="match status" value="1"/>
</dbReference>
<name>A0A3B1C8M2_9ZZZZ</name>
<evidence type="ECO:0000313" key="2">
    <source>
        <dbReference type="EMBL" id="VAX15015.1"/>
    </source>
</evidence>
<dbReference type="InterPro" id="IPR001296">
    <property type="entry name" value="Glyco_trans_1"/>
</dbReference>
<evidence type="ECO:0000259" key="1">
    <source>
        <dbReference type="Pfam" id="PF00534"/>
    </source>
</evidence>
<protein>
    <recommendedName>
        <fullName evidence="1">Glycosyl transferase family 1 domain-containing protein</fullName>
    </recommendedName>
</protein>
<sequence>MSKKPIRLVHTTYEVGFGGGISRMDVLYHRFLDRNIVDPVFVVSLPEPCDKNFYDPSIQYIFTGRDNRFEKLVKIMADADIVQFSGGFDPLTCEAARTAGVPVIVEIMHHTEPGQLFDYINVSVCVSEAVKSVQPNQNKAVVIHNGIDVADFPFKREKKPAGKIVFLESARREKKMWLHLDEVAGDILKLAPNAEFWLAGRGQTGNSTDNVKFLGLRTDIDALYRKADFMFLLSKKEPFGLVALEAMASGCVPIVANDGGLAEIVTHGVDGFVVDAKNKNSIIKVINEALQAYNSDRWIDIMRSACKTAVEKFTPRKCVEQYEKLYLNLMEQTGRKKTCTTKNIKPTADSLCADAVRDFEIGWNEVKETAVKLLETETGFSSTRTAMPMATIAKGAMAAGRNDVADLIFRKFYRTGFNNPEWMKKWFSIAHDDDEASGAIHNYLSQNPCNPDIVMFATERALNRGDTKGAMKILTTGVNANPSSNDLKNLYSLLKGKLKNG</sequence>
<organism evidence="2">
    <name type="scientific">hydrothermal vent metagenome</name>
    <dbReference type="NCBI Taxonomy" id="652676"/>
    <lineage>
        <taxon>unclassified sequences</taxon>
        <taxon>metagenomes</taxon>
        <taxon>ecological metagenomes</taxon>
    </lineage>
</organism>
<dbReference type="GO" id="GO:0016757">
    <property type="term" value="F:glycosyltransferase activity"/>
    <property type="evidence" value="ECO:0007669"/>
    <property type="project" value="InterPro"/>
</dbReference>
<dbReference type="SUPFAM" id="SSF53756">
    <property type="entry name" value="UDP-Glycosyltransferase/glycogen phosphorylase"/>
    <property type="match status" value="1"/>
</dbReference>
<dbReference type="EMBL" id="UOGC01000002">
    <property type="protein sequence ID" value="VAX15015.1"/>
    <property type="molecule type" value="Genomic_DNA"/>
</dbReference>
<proteinExistence type="predicted"/>
<accession>A0A3B1C8M2</accession>
<gene>
    <name evidence="2" type="ORF">MNBD_NITROSPINAE01-1645</name>
</gene>
<feature type="domain" description="Glycosyl transferase family 1" evidence="1">
    <location>
        <begin position="180"/>
        <end position="294"/>
    </location>
</feature>
<dbReference type="Gene3D" id="3.40.50.2000">
    <property type="entry name" value="Glycogen Phosphorylase B"/>
    <property type="match status" value="2"/>
</dbReference>
<dbReference type="PANTHER" id="PTHR12526">
    <property type="entry name" value="GLYCOSYLTRANSFERASE"/>
    <property type="match status" value="1"/>
</dbReference>
<dbReference type="CDD" id="cd03801">
    <property type="entry name" value="GT4_PimA-like"/>
    <property type="match status" value="1"/>
</dbReference>
<dbReference type="AlphaFoldDB" id="A0A3B1C8M2"/>
<reference evidence="2" key="1">
    <citation type="submission" date="2018-06" db="EMBL/GenBank/DDBJ databases">
        <authorList>
            <person name="Zhirakovskaya E."/>
        </authorList>
    </citation>
    <scope>NUCLEOTIDE SEQUENCE</scope>
</reference>
<dbReference type="PANTHER" id="PTHR12526:SF630">
    <property type="entry name" value="GLYCOSYLTRANSFERASE"/>
    <property type="match status" value="1"/>
</dbReference>